<organism evidence="17 18">
    <name type="scientific">Conoideocrella luteorostrata</name>
    <dbReference type="NCBI Taxonomy" id="1105319"/>
    <lineage>
        <taxon>Eukaryota</taxon>
        <taxon>Fungi</taxon>
        <taxon>Dikarya</taxon>
        <taxon>Ascomycota</taxon>
        <taxon>Pezizomycotina</taxon>
        <taxon>Sordariomycetes</taxon>
        <taxon>Hypocreomycetidae</taxon>
        <taxon>Hypocreales</taxon>
        <taxon>Clavicipitaceae</taxon>
        <taxon>Conoideocrella</taxon>
    </lineage>
</organism>
<feature type="domain" description="Plastocyanin-like" evidence="16">
    <location>
        <begin position="61"/>
        <end position="176"/>
    </location>
</feature>
<evidence type="ECO:0000256" key="3">
    <source>
        <dbReference type="ARBA" id="ARBA00010609"/>
    </source>
</evidence>
<comment type="catalytic activity">
    <reaction evidence="1">
        <text>4 hydroquinone + O2 = 4 benzosemiquinone + 2 H2O</text>
        <dbReference type="Rhea" id="RHEA:11276"/>
        <dbReference type="ChEBI" id="CHEBI:15377"/>
        <dbReference type="ChEBI" id="CHEBI:15379"/>
        <dbReference type="ChEBI" id="CHEBI:17594"/>
        <dbReference type="ChEBI" id="CHEBI:17977"/>
        <dbReference type="EC" id="1.10.3.2"/>
    </reaction>
</comment>
<dbReference type="InterPro" id="IPR011707">
    <property type="entry name" value="Cu-oxidase-like_N"/>
</dbReference>
<keyword evidence="10" id="KW-1015">Disulfide bond</keyword>
<keyword evidence="12" id="KW-0439">Lignin degradation</keyword>
<evidence type="ECO:0000259" key="16">
    <source>
        <dbReference type="Pfam" id="PF07732"/>
    </source>
</evidence>
<dbReference type="InterPro" id="IPR001117">
    <property type="entry name" value="Cu-oxidase_2nd"/>
</dbReference>
<dbReference type="Pfam" id="PF07731">
    <property type="entry name" value="Cu-oxidase_2"/>
    <property type="match status" value="1"/>
</dbReference>
<name>A0AAJ0CQY1_9HYPO</name>
<dbReference type="EC" id="1.10.3.2" evidence="4"/>
<evidence type="ECO:0000256" key="11">
    <source>
        <dbReference type="ARBA" id="ARBA00023180"/>
    </source>
</evidence>
<dbReference type="Gene3D" id="2.60.40.420">
    <property type="entry name" value="Cupredoxins - blue copper proteins"/>
    <property type="match status" value="3"/>
</dbReference>
<dbReference type="FunFam" id="2.60.40.420:FF:000021">
    <property type="entry name" value="Extracellular dihydrogeodin oxidase/laccase"/>
    <property type="match status" value="1"/>
</dbReference>
<reference evidence="17" key="1">
    <citation type="submission" date="2023-06" db="EMBL/GenBank/DDBJ databases">
        <title>Conoideocrella luteorostrata (Hypocreales: Clavicipitaceae), a potential biocontrol fungus for elongate hemlock scale in United States Christmas tree production areas.</title>
        <authorList>
            <person name="Barrett H."/>
            <person name="Lovett B."/>
            <person name="Macias A.M."/>
            <person name="Stajich J.E."/>
            <person name="Kasson M.T."/>
        </authorList>
    </citation>
    <scope>NUCLEOTIDE SEQUENCE</scope>
    <source>
        <strain evidence="17">ARSEF 14590</strain>
    </source>
</reference>
<feature type="domain" description="Plastocyanin-like" evidence="15">
    <location>
        <begin position="410"/>
        <end position="521"/>
    </location>
</feature>
<dbReference type="CDD" id="cd13854">
    <property type="entry name" value="CuRO_1_MaLCC_like"/>
    <property type="match status" value="1"/>
</dbReference>
<dbReference type="EMBL" id="JASWJB010000072">
    <property type="protein sequence ID" value="KAK2601677.1"/>
    <property type="molecule type" value="Genomic_DNA"/>
</dbReference>
<feature type="signal peptide" evidence="13">
    <location>
        <begin position="1"/>
        <end position="18"/>
    </location>
</feature>
<evidence type="ECO:0000259" key="15">
    <source>
        <dbReference type="Pfam" id="PF07731"/>
    </source>
</evidence>
<dbReference type="Proteomes" id="UP001251528">
    <property type="component" value="Unassembled WGS sequence"/>
</dbReference>
<dbReference type="GO" id="GO:0052716">
    <property type="term" value="F:hydroquinone:oxygen oxidoreductase activity"/>
    <property type="evidence" value="ECO:0007669"/>
    <property type="project" value="UniProtKB-EC"/>
</dbReference>
<dbReference type="Pfam" id="PF00394">
    <property type="entry name" value="Cu-oxidase"/>
    <property type="match status" value="1"/>
</dbReference>
<comment type="caution">
    <text evidence="17">The sequence shown here is derived from an EMBL/GenBank/DDBJ whole genome shotgun (WGS) entry which is preliminary data.</text>
</comment>
<feature type="domain" description="Plastocyanin-like" evidence="14">
    <location>
        <begin position="187"/>
        <end position="335"/>
    </location>
</feature>
<keyword evidence="7" id="KW-0677">Repeat</keyword>
<proteinExistence type="inferred from homology"/>
<keyword evidence="6 13" id="KW-0732">Signal</keyword>
<dbReference type="GO" id="GO:0005507">
    <property type="term" value="F:copper ion binding"/>
    <property type="evidence" value="ECO:0007669"/>
    <property type="project" value="InterPro"/>
</dbReference>
<dbReference type="GO" id="GO:0046274">
    <property type="term" value="P:lignin catabolic process"/>
    <property type="evidence" value="ECO:0007669"/>
    <property type="project" value="UniProtKB-KW"/>
</dbReference>
<dbReference type="CDD" id="cd13901">
    <property type="entry name" value="CuRO_3_MaLCC_like"/>
    <property type="match status" value="1"/>
</dbReference>
<evidence type="ECO:0000259" key="14">
    <source>
        <dbReference type="Pfam" id="PF00394"/>
    </source>
</evidence>
<dbReference type="PANTHER" id="PTHR11709:SF502">
    <property type="entry name" value="MULTICOPPER OXIDASE"/>
    <property type="match status" value="1"/>
</dbReference>
<accession>A0AAJ0CQY1</accession>
<evidence type="ECO:0000256" key="6">
    <source>
        <dbReference type="ARBA" id="ARBA00022729"/>
    </source>
</evidence>
<dbReference type="CDD" id="cd13880">
    <property type="entry name" value="CuRO_2_MaLCC_like"/>
    <property type="match status" value="1"/>
</dbReference>
<evidence type="ECO:0000256" key="8">
    <source>
        <dbReference type="ARBA" id="ARBA00023002"/>
    </source>
</evidence>
<evidence type="ECO:0000313" key="18">
    <source>
        <dbReference type="Proteomes" id="UP001251528"/>
    </source>
</evidence>
<evidence type="ECO:0000256" key="10">
    <source>
        <dbReference type="ARBA" id="ARBA00023157"/>
    </source>
</evidence>
<dbReference type="InterPro" id="IPR008972">
    <property type="entry name" value="Cupredoxin"/>
</dbReference>
<dbReference type="FunFam" id="2.60.40.420:FF:000038">
    <property type="entry name" value="Extracellular dihydrogeodin oxidase/laccase"/>
    <property type="match status" value="1"/>
</dbReference>
<dbReference type="InterPro" id="IPR011706">
    <property type="entry name" value="Cu-oxidase_C"/>
</dbReference>
<evidence type="ECO:0000256" key="9">
    <source>
        <dbReference type="ARBA" id="ARBA00023008"/>
    </source>
</evidence>
<dbReference type="PANTHER" id="PTHR11709">
    <property type="entry name" value="MULTI-COPPER OXIDASE"/>
    <property type="match status" value="1"/>
</dbReference>
<protein>
    <recommendedName>
        <fullName evidence="4">laccase</fullName>
        <ecNumber evidence="4">1.10.3.2</ecNumber>
    </recommendedName>
</protein>
<keyword evidence="9" id="KW-0186">Copper</keyword>
<keyword evidence="5" id="KW-0479">Metal-binding</keyword>
<dbReference type="Pfam" id="PF07732">
    <property type="entry name" value="Cu-oxidase_3"/>
    <property type="match status" value="1"/>
</dbReference>
<keyword evidence="8" id="KW-0560">Oxidoreductase</keyword>
<keyword evidence="18" id="KW-1185">Reference proteome</keyword>
<evidence type="ECO:0000256" key="4">
    <source>
        <dbReference type="ARBA" id="ARBA00012297"/>
    </source>
</evidence>
<dbReference type="AlphaFoldDB" id="A0AAJ0CQY1"/>
<evidence type="ECO:0000256" key="1">
    <source>
        <dbReference type="ARBA" id="ARBA00000349"/>
    </source>
</evidence>
<evidence type="ECO:0000256" key="13">
    <source>
        <dbReference type="SAM" id="SignalP"/>
    </source>
</evidence>
<dbReference type="SUPFAM" id="SSF49503">
    <property type="entry name" value="Cupredoxins"/>
    <property type="match status" value="3"/>
</dbReference>
<evidence type="ECO:0000313" key="17">
    <source>
        <dbReference type="EMBL" id="KAK2601677.1"/>
    </source>
</evidence>
<comment type="similarity">
    <text evidence="3">Belongs to the multicopper oxidase family.</text>
</comment>
<keyword evidence="11" id="KW-0325">Glycoprotein</keyword>
<evidence type="ECO:0000256" key="5">
    <source>
        <dbReference type="ARBA" id="ARBA00022723"/>
    </source>
</evidence>
<evidence type="ECO:0000256" key="12">
    <source>
        <dbReference type="ARBA" id="ARBA00023185"/>
    </source>
</evidence>
<evidence type="ECO:0000256" key="2">
    <source>
        <dbReference type="ARBA" id="ARBA00001935"/>
    </source>
</evidence>
<sequence length="556" mass="61786">MFRHLFLHLALTASLSLGTNYCNCKNTANDRSSWCGYSVATDYENEVLDTGITREYYLELKDGTVAPDGVPRYAMTINGSIPGPTLFADWGDTVVIHVTNSLTQSTNGTTIHWHGIRQNYTNQNDGVPSITQCPVPRGRSMTYKWKATQYGSTWYHSHLGLQAWDGVFGGIIINGPATANYDEDLGMVFLNDWGHRTMDEQYTATQINGPVTLENGLINGTNVYTSGNITTGSRLNVSFTPGKSYRMRLVNAAIDNHFKFSIDNHTMKVIASDLVPIRPYDTTVLDIGMGQRYDIIVTANQASIADSFWMRAIPQTVCGENGSTDNIRGIVNYGNSKKTPATSGYSYTNDCGDETRNIVPFVQKTVGPASSTDRQNVTLGRNPAGLFRWYLNSTTMVVDWGKPTLRSILNGPTNYNASAAVFETPKANQWVYFVVETNMPIPHPIHLHGHDFYVLAQGTGNYSSSVSLNTVNPARRDTAMLPSAGYLVMAWITDNPGVWLMHCHIGWHTTEGFAVQFVERKREIPRITNRKYVQDVCNSWNTFQNRTGLVQEDSGV</sequence>
<dbReference type="FunFam" id="2.60.40.420:FF:000046">
    <property type="entry name" value="Multicopper oxidase"/>
    <property type="match status" value="1"/>
</dbReference>
<comment type="cofactor">
    <cofactor evidence="2">
        <name>Cu cation</name>
        <dbReference type="ChEBI" id="CHEBI:23378"/>
    </cofactor>
</comment>
<feature type="chain" id="PRO_5042562919" description="laccase" evidence="13">
    <location>
        <begin position="19"/>
        <end position="556"/>
    </location>
</feature>
<gene>
    <name evidence="17" type="ORF">QQS21_004752</name>
</gene>
<evidence type="ECO:0000256" key="7">
    <source>
        <dbReference type="ARBA" id="ARBA00022737"/>
    </source>
</evidence>
<dbReference type="InterPro" id="IPR045087">
    <property type="entry name" value="Cu-oxidase_fam"/>
</dbReference>